<evidence type="ECO:0000256" key="1">
    <source>
        <dbReference type="SAM" id="Phobius"/>
    </source>
</evidence>
<organism evidence="2 3">
    <name type="scientific">Candidatus Rothia avistercoris</name>
    <dbReference type="NCBI Taxonomy" id="2840479"/>
    <lineage>
        <taxon>Bacteria</taxon>
        <taxon>Bacillati</taxon>
        <taxon>Actinomycetota</taxon>
        <taxon>Actinomycetes</taxon>
        <taxon>Micrococcales</taxon>
        <taxon>Micrococcaceae</taxon>
        <taxon>Rothia</taxon>
    </lineage>
</organism>
<dbReference type="AlphaFoldDB" id="A0A9D2ZSW9"/>
<feature type="transmembrane region" description="Helical" evidence="1">
    <location>
        <begin position="300"/>
        <end position="324"/>
    </location>
</feature>
<feature type="transmembrane region" description="Helical" evidence="1">
    <location>
        <begin position="636"/>
        <end position="657"/>
    </location>
</feature>
<name>A0A9D2ZSW9_9MICC</name>
<keyword evidence="1" id="KW-1133">Transmembrane helix</keyword>
<feature type="transmembrane region" description="Helical" evidence="1">
    <location>
        <begin position="254"/>
        <end position="279"/>
    </location>
</feature>
<feature type="transmembrane region" description="Helical" evidence="1">
    <location>
        <begin position="612"/>
        <end position="630"/>
    </location>
</feature>
<evidence type="ECO:0008006" key="4">
    <source>
        <dbReference type="Google" id="ProtNLM"/>
    </source>
</evidence>
<keyword evidence="1" id="KW-0472">Membrane</keyword>
<gene>
    <name evidence="2" type="ORF">H9908_05915</name>
</gene>
<reference evidence="2" key="2">
    <citation type="submission" date="2021-04" db="EMBL/GenBank/DDBJ databases">
        <authorList>
            <person name="Gilroy R."/>
        </authorList>
    </citation>
    <scope>NUCLEOTIDE SEQUENCE</scope>
    <source>
        <strain evidence="2">ChiHjej10B9-4811</strain>
    </source>
</reference>
<accession>A0A9D2ZSW9</accession>
<proteinExistence type="predicted"/>
<evidence type="ECO:0000313" key="2">
    <source>
        <dbReference type="EMBL" id="HJD51382.1"/>
    </source>
</evidence>
<feature type="transmembrane region" description="Helical" evidence="1">
    <location>
        <begin position="167"/>
        <end position="192"/>
    </location>
</feature>
<keyword evidence="1" id="KW-0812">Transmembrane</keyword>
<dbReference type="PROSITE" id="PS51257">
    <property type="entry name" value="PROKAR_LIPOPROTEIN"/>
    <property type="match status" value="1"/>
</dbReference>
<dbReference type="Proteomes" id="UP000823908">
    <property type="component" value="Unassembled WGS sequence"/>
</dbReference>
<dbReference type="EMBL" id="DWUS01000135">
    <property type="protein sequence ID" value="HJD51382.1"/>
    <property type="molecule type" value="Genomic_DNA"/>
</dbReference>
<evidence type="ECO:0000313" key="3">
    <source>
        <dbReference type="Proteomes" id="UP000823908"/>
    </source>
</evidence>
<reference evidence="2" key="1">
    <citation type="journal article" date="2021" name="PeerJ">
        <title>Extensive microbial diversity within the chicken gut microbiome revealed by metagenomics and culture.</title>
        <authorList>
            <person name="Gilroy R."/>
            <person name="Ravi A."/>
            <person name="Getino M."/>
            <person name="Pursley I."/>
            <person name="Horton D.L."/>
            <person name="Alikhan N.F."/>
            <person name="Baker D."/>
            <person name="Gharbi K."/>
            <person name="Hall N."/>
            <person name="Watson M."/>
            <person name="Adriaenssens E.M."/>
            <person name="Foster-Nyarko E."/>
            <person name="Jarju S."/>
            <person name="Secka A."/>
            <person name="Antonio M."/>
            <person name="Oren A."/>
            <person name="Chaudhuri R.R."/>
            <person name="La Ragione R."/>
            <person name="Hildebrand F."/>
            <person name="Pallen M.J."/>
        </authorList>
    </citation>
    <scope>NUCLEOTIDE SEQUENCE</scope>
    <source>
        <strain evidence="2">ChiHjej10B9-4811</strain>
    </source>
</reference>
<comment type="caution">
    <text evidence="2">The sequence shown here is derived from an EMBL/GenBank/DDBJ whole genome shotgun (WGS) entry which is preliminary data.</text>
</comment>
<feature type="transmembrane region" description="Helical" evidence="1">
    <location>
        <begin position="560"/>
        <end position="584"/>
    </location>
</feature>
<feature type="transmembrane region" description="Helical" evidence="1">
    <location>
        <begin position="224"/>
        <end position="248"/>
    </location>
</feature>
<protein>
    <recommendedName>
        <fullName evidence="4">DUF1430 domain-containing protein</fullName>
    </recommendedName>
</protein>
<sequence length="672" mass="72487">MSNIKQATALAWVVSCLLSTVLTAATFLFLIDQDRWGPEGFSSGFTVSELPQDLSADQFIHTLNSASVSNSVNIYKVAPSSVNDSRATDYYLFKGDPSQVIGDPDSGAFPTFARFYQATLHDASHLEKAQLTGTYLVQGSSVATQSIISSLAHRGVTAQSFSAQPGYLLWGFFLIGSGWGTATTILGLLLLLTLCQLQSVRLTVVAVRLSSGDSRKRVRLLETLALVVPAYSPLIVWATTLALYSLIVSDGYRLLSLIAITLQQFIALTLLVIASIIAVTIYSSRQSLGELIKGKRPEALLSAVSTALIMVAALGTTSAVSHAWKQVQEYGAAEQADTIRLSQPDLVQPIVGYALQSSQAEQVSTSMGNIFIELEQSEHSFLAAPGVLFDAQKNSSVPDNNMAVNPTYLSAFTDIDQQTIQNISQLAAQKSTVVALIPSQYTPVKDDIRASIESWAQFKHNPDNPHQADITVETITHIDTGVIPLLKFNLDTHMYLKNPVLIVVSPASDVLPAKTWGTLDTVYQAKPYQSAVSANNLDFAVIGYDYVAQQTHLAQTDRKASLIIVLIGATVALGTLVIGTILLVRVYENRNRTAIFLQVTSGARFTEIHGIFLRKIFLIAAVALSISIAISPLPAIGATLISLIALITIILVAILTLQGTQKLTSRFMLEIS</sequence>